<dbReference type="PANTHER" id="PTHR43284">
    <property type="entry name" value="ASPARAGINE SYNTHETASE (GLUTAMINE-HYDROLYZING)"/>
    <property type="match status" value="1"/>
</dbReference>
<comment type="catalytic activity">
    <reaction evidence="8">
        <text>L-aspartate + L-glutamine + ATP + H2O = L-asparagine + L-glutamate + AMP + diphosphate + H(+)</text>
        <dbReference type="Rhea" id="RHEA:12228"/>
        <dbReference type="ChEBI" id="CHEBI:15377"/>
        <dbReference type="ChEBI" id="CHEBI:15378"/>
        <dbReference type="ChEBI" id="CHEBI:29985"/>
        <dbReference type="ChEBI" id="CHEBI:29991"/>
        <dbReference type="ChEBI" id="CHEBI:30616"/>
        <dbReference type="ChEBI" id="CHEBI:33019"/>
        <dbReference type="ChEBI" id="CHEBI:58048"/>
        <dbReference type="ChEBI" id="CHEBI:58359"/>
        <dbReference type="ChEBI" id="CHEBI:456215"/>
        <dbReference type="EC" id="6.3.5.4"/>
    </reaction>
</comment>
<evidence type="ECO:0000256" key="6">
    <source>
        <dbReference type="ARBA" id="ARBA00022888"/>
    </source>
</evidence>
<dbReference type="Pfam" id="PF13537">
    <property type="entry name" value="GATase_7"/>
    <property type="match status" value="1"/>
</dbReference>
<dbReference type="InterPro" id="IPR033738">
    <property type="entry name" value="AsnB_N"/>
</dbReference>
<comment type="similarity">
    <text evidence="2">Belongs to the asparagine synthetase family.</text>
</comment>
<keyword evidence="5 9" id="KW-0067">ATP-binding</keyword>
<dbReference type="GO" id="GO:0004066">
    <property type="term" value="F:asparagine synthase (glutamine-hydrolyzing) activity"/>
    <property type="evidence" value="ECO:0007669"/>
    <property type="project" value="UniProtKB-EC"/>
</dbReference>
<dbReference type="PANTHER" id="PTHR43284:SF1">
    <property type="entry name" value="ASPARAGINE SYNTHETASE"/>
    <property type="match status" value="1"/>
</dbReference>
<dbReference type="AlphaFoldDB" id="A0A4Q7KW16"/>
<evidence type="ECO:0000256" key="5">
    <source>
        <dbReference type="ARBA" id="ARBA00022840"/>
    </source>
</evidence>
<evidence type="ECO:0000256" key="3">
    <source>
        <dbReference type="ARBA" id="ARBA00012737"/>
    </source>
</evidence>
<dbReference type="SUPFAM" id="SSF56235">
    <property type="entry name" value="N-terminal nucleophile aminohydrolases (Ntn hydrolases)"/>
    <property type="match status" value="1"/>
</dbReference>
<dbReference type="GO" id="GO:0005524">
    <property type="term" value="F:ATP binding"/>
    <property type="evidence" value="ECO:0007669"/>
    <property type="project" value="UniProtKB-KW"/>
</dbReference>
<evidence type="ECO:0000256" key="1">
    <source>
        <dbReference type="ARBA" id="ARBA00005187"/>
    </source>
</evidence>
<evidence type="ECO:0000256" key="9">
    <source>
        <dbReference type="PIRSR" id="PIRSR001589-2"/>
    </source>
</evidence>
<dbReference type="InterPro" id="IPR006426">
    <property type="entry name" value="Asn_synth_AEB"/>
</dbReference>
<evidence type="ECO:0000256" key="7">
    <source>
        <dbReference type="ARBA" id="ARBA00022962"/>
    </source>
</evidence>
<keyword evidence="4 9" id="KW-0547">Nucleotide-binding</keyword>
<dbReference type="GO" id="GO:0006529">
    <property type="term" value="P:asparagine biosynthetic process"/>
    <property type="evidence" value="ECO:0007669"/>
    <property type="project" value="UniProtKB-KW"/>
</dbReference>
<keyword evidence="13" id="KW-1185">Reference proteome</keyword>
<dbReference type="InterPro" id="IPR051786">
    <property type="entry name" value="ASN_synthetase/amidase"/>
</dbReference>
<reference evidence="12 13" key="1">
    <citation type="submission" date="2019-02" db="EMBL/GenBank/DDBJ databases">
        <title>Genomic Encyclopedia of Type Strains, Phase IV (KMG-IV): sequencing the most valuable type-strain genomes for metagenomic binning, comparative biology and taxonomic classification.</title>
        <authorList>
            <person name="Goeker M."/>
        </authorList>
    </citation>
    <scope>NUCLEOTIDE SEQUENCE [LARGE SCALE GENOMIC DNA]</scope>
    <source>
        <strain evidence="12 13">DSM 101727</strain>
    </source>
</reference>
<feature type="domain" description="Glutamine amidotransferase type-2" evidence="11">
    <location>
        <begin position="1"/>
        <end position="187"/>
    </location>
</feature>
<dbReference type="Proteomes" id="UP000294257">
    <property type="component" value="Unassembled WGS sequence"/>
</dbReference>
<dbReference type="InterPro" id="IPR029055">
    <property type="entry name" value="Ntn_hydrolases_N"/>
</dbReference>
<evidence type="ECO:0000313" key="12">
    <source>
        <dbReference type="EMBL" id="RZS41248.1"/>
    </source>
</evidence>
<evidence type="ECO:0000256" key="2">
    <source>
        <dbReference type="ARBA" id="ARBA00005752"/>
    </source>
</evidence>
<dbReference type="Pfam" id="PF00733">
    <property type="entry name" value="Asn_synthase"/>
    <property type="match status" value="1"/>
</dbReference>
<feature type="binding site" evidence="9">
    <location>
        <position position="234"/>
    </location>
    <ligand>
        <name>ATP</name>
        <dbReference type="ChEBI" id="CHEBI:30616"/>
    </ligand>
</feature>
<dbReference type="EMBL" id="SGWQ01000003">
    <property type="protein sequence ID" value="RZS41248.1"/>
    <property type="molecule type" value="Genomic_DNA"/>
</dbReference>
<feature type="binding site" evidence="9">
    <location>
        <begin position="348"/>
        <end position="349"/>
    </location>
    <ligand>
        <name>ATP</name>
        <dbReference type="ChEBI" id="CHEBI:30616"/>
    </ligand>
</feature>
<proteinExistence type="inferred from homology"/>
<dbReference type="CDD" id="cd01991">
    <property type="entry name" value="Asn_synthase_B_C"/>
    <property type="match status" value="1"/>
</dbReference>
<organism evidence="12 13">
    <name type="scientific">Herbihabitans rhizosphaerae</name>
    <dbReference type="NCBI Taxonomy" id="1872711"/>
    <lineage>
        <taxon>Bacteria</taxon>
        <taxon>Bacillati</taxon>
        <taxon>Actinomycetota</taxon>
        <taxon>Actinomycetes</taxon>
        <taxon>Pseudonocardiales</taxon>
        <taxon>Pseudonocardiaceae</taxon>
        <taxon>Herbihabitans</taxon>
    </lineage>
</organism>
<evidence type="ECO:0000256" key="10">
    <source>
        <dbReference type="PIRSR" id="PIRSR001589-3"/>
    </source>
</evidence>
<dbReference type="PROSITE" id="PS51278">
    <property type="entry name" value="GATASE_TYPE_2"/>
    <property type="match status" value="1"/>
</dbReference>
<feature type="site" description="Important for beta-aspartyl-AMP intermediate formation" evidence="10">
    <location>
        <position position="350"/>
    </location>
</feature>
<dbReference type="SUPFAM" id="SSF52402">
    <property type="entry name" value="Adenine nucleotide alpha hydrolases-like"/>
    <property type="match status" value="1"/>
</dbReference>
<dbReference type="Gene3D" id="3.40.50.620">
    <property type="entry name" value="HUPs"/>
    <property type="match status" value="1"/>
</dbReference>
<feature type="binding site" evidence="9">
    <location>
        <position position="262"/>
    </location>
    <ligand>
        <name>ATP</name>
        <dbReference type="ChEBI" id="CHEBI:30616"/>
    </ligand>
</feature>
<feature type="binding site" evidence="9">
    <location>
        <position position="75"/>
    </location>
    <ligand>
        <name>L-glutamine</name>
        <dbReference type="ChEBI" id="CHEBI:58359"/>
    </ligand>
</feature>
<accession>A0A4Q7KW16</accession>
<dbReference type="GO" id="GO:0005829">
    <property type="term" value="C:cytosol"/>
    <property type="evidence" value="ECO:0007669"/>
    <property type="project" value="TreeGrafter"/>
</dbReference>
<dbReference type="NCBIfam" id="TIGR01536">
    <property type="entry name" value="asn_synth_AEB"/>
    <property type="match status" value="1"/>
</dbReference>
<keyword evidence="7" id="KW-0315">Glutamine amidotransferase</keyword>
<name>A0A4Q7KW16_9PSEU</name>
<dbReference type="InterPro" id="IPR014729">
    <property type="entry name" value="Rossmann-like_a/b/a_fold"/>
</dbReference>
<evidence type="ECO:0000256" key="8">
    <source>
        <dbReference type="ARBA" id="ARBA00048741"/>
    </source>
</evidence>
<evidence type="ECO:0000313" key="13">
    <source>
        <dbReference type="Proteomes" id="UP000294257"/>
    </source>
</evidence>
<dbReference type="InterPro" id="IPR001962">
    <property type="entry name" value="Asn_synthase"/>
</dbReference>
<evidence type="ECO:0000259" key="11">
    <source>
        <dbReference type="PROSITE" id="PS51278"/>
    </source>
</evidence>
<keyword evidence="6" id="KW-0061">Asparagine biosynthesis</keyword>
<dbReference type="CDD" id="cd00712">
    <property type="entry name" value="AsnB"/>
    <property type="match status" value="1"/>
</dbReference>
<dbReference type="InterPro" id="IPR017932">
    <property type="entry name" value="GATase_2_dom"/>
</dbReference>
<dbReference type="Gene3D" id="3.60.20.10">
    <property type="entry name" value="Glutamine Phosphoribosylpyrophosphate, subunit 1, domain 1"/>
    <property type="match status" value="1"/>
</dbReference>
<gene>
    <name evidence="12" type="ORF">EV193_103569</name>
</gene>
<keyword evidence="6" id="KW-0028">Amino-acid biosynthesis</keyword>
<dbReference type="EC" id="6.3.5.4" evidence="3"/>
<comment type="pathway">
    <text evidence="1">Amino-acid biosynthesis; L-asparagine biosynthesis; L-asparagine from L-aspartate (L-Gln route): step 1/1.</text>
</comment>
<comment type="caution">
    <text evidence="12">The sequence shown here is derived from an EMBL/GenBank/DDBJ whole genome shotgun (WGS) entry which is preliminary data.</text>
</comment>
<sequence>MERRGPDEYGFWVGARAAFGHRRLSIIDLPGGKQPMTVETPDGPVVLTYSGETYNYVELRDELRRRGHEFTTSSDTEVVLHGYLEWGAAVAERLVGMCAIGIWDGRIERLTLIRDRLGVKPMHYREIAGGLLFGSEQKAILANPLVEPVVDADGMRELITMSGSANEAVWSGINIVRPGTVVTFDRGGLRTHTYWRLSPDEHRDDLPTTIERVREMTTSNVRHELVADVPRGMLLSGGLDSSTLTGLAVRELGGEKIKTFSVDFPGQDDDFGVDNVRLSADGPYVREVVEFLGTDHHHVVLDHAALSDPEVRAEVVSAWDTPRGFGDANASLYLLFRAVKEHVTVALSGEGADEIFMGHVWHAMPAVHAGEGFPWVIAWAHHESESYLDQSFAAELDFDGYIADRYRDSVTGTPLSDGESTARKREREIGYLGLTRWLRTLNNRMDRLAMRAGVETRVPFCDHRMAEYLYNVPYAMQRADGHEKSLLRAAAADVIPSGVRERRKSAYPSTQDPLYIAALQRQAREVLADNSSVTADMFDRAKLAKAIDVDPRRLPAGARSACEQLLDIDTWARIYRPALKLS</sequence>
<dbReference type="PIRSF" id="PIRSF001589">
    <property type="entry name" value="Asn_synthetase_glu-h"/>
    <property type="match status" value="1"/>
</dbReference>
<protein>
    <recommendedName>
        <fullName evidence="3">asparagine synthase (glutamine-hydrolyzing)</fullName>
        <ecNumber evidence="3">6.3.5.4</ecNumber>
    </recommendedName>
</protein>
<evidence type="ECO:0000256" key="4">
    <source>
        <dbReference type="ARBA" id="ARBA00022741"/>
    </source>
</evidence>